<name>A0A8E2DTQ9_9APHY</name>
<accession>A0A8E2DTQ9</accession>
<gene>
    <name evidence="2" type="ORF">OBBRIDRAFT_830633</name>
</gene>
<evidence type="ECO:0000313" key="2">
    <source>
        <dbReference type="EMBL" id="OCH95680.1"/>
    </source>
</evidence>
<dbReference type="OrthoDB" id="5415522at2759"/>
<keyword evidence="3" id="KW-1185">Reference proteome</keyword>
<proteinExistence type="predicted"/>
<dbReference type="Proteomes" id="UP000250043">
    <property type="component" value="Unassembled WGS sequence"/>
</dbReference>
<evidence type="ECO:0000313" key="3">
    <source>
        <dbReference type="Proteomes" id="UP000250043"/>
    </source>
</evidence>
<organism evidence="2 3">
    <name type="scientific">Obba rivulosa</name>
    <dbReference type="NCBI Taxonomy" id="1052685"/>
    <lineage>
        <taxon>Eukaryota</taxon>
        <taxon>Fungi</taxon>
        <taxon>Dikarya</taxon>
        <taxon>Basidiomycota</taxon>
        <taxon>Agaricomycotina</taxon>
        <taxon>Agaricomycetes</taxon>
        <taxon>Polyporales</taxon>
        <taxon>Gelatoporiaceae</taxon>
        <taxon>Obba</taxon>
    </lineage>
</organism>
<protein>
    <submittedName>
        <fullName evidence="2">Uncharacterized protein</fullName>
    </submittedName>
</protein>
<evidence type="ECO:0000256" key="1">
    <source>
        <dbReference type="SAM" id="MobiDB-lite"/>
    </source>
</evidence>
<sequence>MSSNSSSAQQPDYTITSSGVNDQGNSWDHRVSSDGGHGYHYSNQDGSYYYQNPNGSTYYDSGKGYSQYTSPSGQVTQKTK</sequence>
<dbReference type="AlphaFoldDB" id="A0A8E2DTQ9"/>
<feature type="region of interest" description="Disordered" evidence="1">
    <location>
        <begin position="1"/>
        <end position="80"/>
    </location>
</feature>
<dbReference type="EMBL" id="KV722334">
    <property type="protein sequence ID" value="OCH95680.1"/>
    <property type="molecule type" value="Genomic_DNA"/>
</dbReference>
<feature type="compositionally biased region" description="Polar residues" evidence="1">
    <location>
        <begin position="1"/>
        <end position="26"/>
    </location>
</feature>
<feature type="compositionally biased region" description="Polar residues" evidence="1">
    <location>
        <begin position="41"/>
        <end position="80"/>
    </location>
</feature>
<reference evidence="2 3" key="1">
    <citation type="submission" date="2016-07" db="EMBL/GenBank/DDBJ databases">
        <title>Draft genome of the white-rot fungus Obba rivulosa 3A-2.</title>
        <authorList>
            <consortium name="DOE Joint Genome Institute"/>
            <person name="Miettinen O."/>
            <person name="Riley R."/>
            <person name="Acob R."/>
            <person name="Barry K."/>
            <person name="Cullen D."/>
            <person name="De Vries R."/>
            <person name="Hainaut M."/>
            <person name="Hatakka A."/>
            <person name="Henrissat B."/>
            <person name="Hilden K."/>
            <person name="Kuo R."/>
            <person name="Labutti K."/>
            <person name="Lipzen A."/>
            <person name="Makela M.R."/>
            <person name="Sandor L."/>
            <person name="Spatafora J.W."/>
            <person name="Grigoriev I.V."/>
            <person name="Hibbett D.S."/>
        </authorList>
    </citation>
    <scope>NUCLEOTIDE SEQUENCE [LARGE SCALE GENOMIC DNA]</scope>
    <source>
        <strain evidence="2 3">3A-2</strain>
    </source>
</reference>